<name>A0A9X3BEB7_9MYCO</name>
<sequence length="201" mass="21217">MTSVLPRLRPPAGPVSGRWGFGIGDAVAGLTRAPAPVGAVLRLLNHVGSLGISAEAVEFDGDEVDWTDVKSVETHSLVGYLLSDALEAQVGKLPLPRFPGRGLLIDVASDAVLTVLVAGAGGALADLLDVRVPAQVNYRGMIRNRTLSAGVLATLLMADPAVRDALIATAQAHGVPVRRADDDAIDAAERRVQRVRRWRNR</sequence>
<dbReference type="Proteomes" id="UP001140272">
    <property type="component" value="Unassembled WGS sequence"/>
</dbReference>
<comment type="caution">
    <text evidence="1">The sequence shown here is derived from an EMBL/GenBank/DDBJ whole genome shotgun (WGS) entry which is preliminary data.</text>
</comment>
<accession>A0A9X3BEB7</accession>
<organism evidence="1 2">
    <name type="scientific">Mycolicibacterium rufum</name>
    <dbReference type="NCBI Taxonomy" id="318424"/>
    <lineage>
        <taxon>Bacteria</taxon>
        <taxon>Bacillati</taxon>
        <taxon>Actinomycetota</taxon>
        <taxon>Actinomycetes</taxon>
        <taxon>Mycobacteriales</taxon>
        <taxon>Mycobacteriaceae</taxon>
        <taxon>Mycolicibacterium</taxon>
    </lineage>
</organism>
<dbReference type="AlphaFoldDB" id="A0A9X3BEB7"/>
<evidence type="ECO:0000313" key="2">
    <source>
        <dbReference type="Proteomes" id="UP001140272"/>
    </source>
</evidence>
<reference evidence="1" key="1">
    <citation type="submission" date="2020-07" db="EMBL/GenBank/DDBJ databases">
        <authorList>
            <person name="Pettersson B.M.F."/>
            <person name="Behra P.R.K."/>
            <person name="Ramesh M."/>
            <person name="Das S."/>
            <person name="Dasgupta S."/>
            <person name="Kirsebom L.A."/>
        </authorList>
    </citation>
    <scope>NUCLEOTIDE SEQUENCE</scope>
    <source>
        <strain evidence="1">DSM 45406</strain>
    </source>
</reference>
<evidence type="ECO:0000313" key="1">
    <source>
        <dbReference type="EMBL" id="MCV7069668.1"/>
    </source>
</evidence>
<protein>
    <submittedName>
        <fullName evidence="1">Uncharacterized protein</fullName>
    </submittedName>
</protein>
<dbReference type="EMBL" id="JACKRN010000131">
    <property type="protein sequence ID" value="MCV7069668.1"/>
    <property type="molecule type" value="Genomic_DNA"/>
</dbReference>
<proteinExistence type="predicted"/>
<reference evidence="1" key="2">
    <citation type="journal article" date="2022" name="BMC Genomics">
        <title>Comparative genome analysis of mycobacteria focusing on tRNA and non-coding RNA.</title>
        <authorList>
            <person name="Behra P.R.K."/>
            <person name="Pettersson B.M.F."/>
            <person name="Ramesh M."/>
            <person name="Das S."/>
            <person name="Dasgupta S."/>
            <person name="Kirsebom L.A."/>
        </authorList>
    </citation>
    <scope>NUCLEOTIDE SEQUENCE</scope>
    <source>
        <strain evidence="1">DSM 45406</strain>
    </source>
</reference>
<gene>
    <name evidence="1" type="ORF">H7H73_03310</name>
</gene>